<feature type="transmembrane region" description="Helical" evidence="1">
    <location>
        <begin position="7"/>
        <end position="29"/>
    </location>
</feature>
<gene>
    <name evidence="2" type="ORF">ATZ35_06630</name>
</gene>
<accession>A0A0U2WTD4</accession>
<reference evidence="3" key="1">
    <citation type="submission" date="2015-12" db="EMBL/GenBank/DDBJ databases">
        <authorList>
            <person name="Lauer A."/>
            <person name="Humrighouse B."/>
            <person name="Loparev V."/>
            <person name="Shewmaker P.L."/>
            <person name="Whitney A.M."/>
            <person name="McLaughlin R.W."/>
        </authorList>
    </citation>
    <scope>NUCLEOTIDE SEQUENCE [LARGE SCALE GENOMIC DNA]</scope>
    <source>
        <strain evidence="3">LMG 26678</strain>
    </source>
</reference>
<proteinExistence type="predicted"/>
<evidence type="ECO:0000313" key="2">
    <source>
        <dbReference type="EMBL" id="ALS36841.1"/>
    </source>
</evidence>
<evidence type="ECO:0000313" key="3">
    <source>
        <dbReference type="Proteomes" id="UP000067523"/>
    </source>
</evidence>
<dbReference type="RefSeq" id="WP_208930060.1">
    <property type="nucleotide sequence ID" value="NZ_CP013655.1"/>
</dbReference>
<name>A0A0U2WTD4_9ENTE</name>
<sequence length="183" mass="20898">MGKWKKFSMVVICSIVMCMTLFTLLSYSTATGMYIFELPYPDLLLANDVVATLVIWFNACMFLFFLTTVFVITCYPKKMTKLKFKKNGGVLLIDRKGIKGFILSSLKEEKVIKDPSIHIKMTKKKIHVAIKGKIGVTSEIYGRIKEWEYEMEEQIKMLVGSEVGIRTKVILKAYADEDARRAG</sequence>
<dbReference type="STRING" id="118060.ATZ35_06630"/>
<dbReference type="KEGG" id="erx:ATZ35_06630"/>
<evidence type="ECO:0008006" key="4">
    <source>
        <dbReference type="Google" id="ProtNLM"/>
    </source>
</evidence>
<dbReference type="Proteomes" id="UP000067523">
    <property type="component" value="Chromosome"/>
</dbReference>
<protein>
    <recommendedName>
        <fullName evidence="4">Alkaline shock response membrane anchor protein AmaP</fullName>
    </recommendedName>
</protein>
<keyword evidence="1" id="KW-0812">Transmembrane</keyword>
<dbReference type="NCBIfam" id="NF033218">
    <property type="entry name" value="anchor_AmaP"/>
    <property type="match status" value="1"/>
</dbReference>
<dbReference type="AlphaFoldDB" id="A0A0U2WTD4"/>
<keyword evidence="1" id="KW-1133">Transmembrane helix</keyword>
<organism evidence="2 3">
    <name type="scientific">Enterococcus rotai</name>
    <dbReference type="NCBI Taxonomy" id="118060"/>
    <lineage>
        <taxon>Bacteria</taxon>
        <taxon>Bacillati</taxon>
        <taxon>Bacillota</taxon>
        <taxon>Bacilli</taxon>
        <taxon>Lactobacillales</taxon>
        <taxon>Enterococcaceae</taxon>
        <taxon>Enterococcus</taxon>
    </lineage>
</organism>
<keyword evidence="3" id="KW-1185">Reference proteome</keyword>
<dbReference type="EMBL" id="CP013655">
    <property type="protein sequence ID" value="ALS36841.1"/>
    <property type="molecule type" value="Genomic_DNA"/>
</dbReference>
<evidence type="ECO:0000256" key="1">
    <source>
        <dbReference type="SAM" id="Phobius"/>
    </source>
</evidence>
<feature type="transmembrane region" description="Helical" evidence="1">
    <location>
        <begin position="49"/>
        <end position="75"/>
    </location>
</feature>
<keyword evidence="1" id="KW-0472">Membrane</keyword>